<organism evidence="1 2">
    <name type="scientific">Streptomyces spororaveus</name>
    <dbReference type="NCBI Taxonomy" id="284039"/>
    <lineage>
        <taxon>Bacteria</taxon>
        <taxon>Bacillati</taxon>
        <taxon>Actinomycetota</taxon>
        <taxon>Actinomycetes</taxon>
        <taxon>Kitasatosporales</taxon>
        <taxon>Streptomycetaceae</taxon>
        <taxon>Streptomyces</taxon>
    </lineage>
</organism>
<proteinExistence type="predicted"/>
<dbReference type="EMBL" id="BNED01000005">
    <property type="protein sequence ID" value="GHI81550.1"/>
    <property type="molecule type" value="Genomic_DNA"/>
</dbReference>
<dbReference type="RefSeq" id="WP_202202664.1">
    <property type="nucleotide sequence ID" value="NZ_BAAATO010000018.1"/>
</dbReference>
<evidence type="ECO:0000313" key="2">
    <source>
        <dbReference type="Proteomes" id="UP000608522"/>
    </source>
</evidence>
<name>A0ABQ3TMA9_9ACTN</name>
<accession>A0ABQ3TMA9</accession>
<reference evidence="2" key="1">
    <citation type="submission" date="2023-07" db="EMBL/GenBank/DDBJ databases">
        <title>Whole genome shotgun sequence of Streptomyces spororaveus NBRC 15456.</title>
        <authorList>
            <person name="Komaki H."/>
            <person name="Tamura T."/>
        </authorList>
    </citation>
    <scope>NUCLEOTIDE SEQUENCE [LARGE SCALE GENOMIC DNA]</scope>
    <source>
        <strain evidence="2">NBRC 15456</strain>
    </source>
</reference>
<sequence>MTATPSAIERPLNFSSPYLRADLVRDAVDYTVEGRTIVVNPGVTPVTIAEEFRKTIPPLSSTVLADTRIEKADALLLLRPAAEDAEMAGIVEQDGWSHLADLLDPGEFSRETPLHRSPRDEINTVLFDPAYVLGERETQLDQREFNVSANLWFAPAGTDCFIHNKHDFIEVHTQVHGLGRMQRFRNQDQASLYQDVLMSPGYTTPDPFCATGPQCSYHYPMHQYRADTDCIWLAIEYHPVPRALRTLPLPTLLENRS</sequence>
<protein>
    <submittedName>
        <fullName evidence="1">Uncharacterized protein</fullName>
    </submittedName>
</protein>
<keyword evidence="2" id="KW-1185">Reference proteome</keyword>
<gene>
    <name evidence="1" type="ORF">Sspor_71110</name>
</gene>
<dbReference type="Proteomes" id="UP000608522">
    <property type="component" value="Unassembled WGS sequence"/>
</dbReference>
<comment type="caution">
    <text evidence="1">The sequence shown here is derived from an EMBL/GenBank/DDBJ whole genome shotgun (WGS) entry which is preliminary data.</text>
</comment>
<evidence type="ECO:0000313" key="1">
    <source>
        <dbReference type="EMBL" id="GHI81550.1"/>
    </source>
</evidence>